<gene>
    <name evidence="2" type="ORF">QT711_00025</name>
</gene>
<protein>
    <submittedName>
        <fullName evidence="2">Uncharacterized protein</fullName>
    </submittedName>
</protein>
<organism evidence="2 3">
    <name type="scientific">Sporosarcina saromensis</name>
    <dbReference type="NCBI Taxonomy" id="359365"/>
    <lineage>
        <taxon>Bacteria</taxon>
        <taxon>Bacillati</taxon>
        <taxon>Bacillota</taxon>
        <taxon>Bacilli</taxon>
        <taxon>Bacillales</taxon>
        <taxon>Caryophanaceae</taxon>
        <taxon>Sporosarcina</taxon>
    </lineage>
</organism>
<sequence>MGLDLTTFILTIIFAFVIGSFLSFFIVRNAIESSRLMKKVEQLEADIAELKRNETTKTD</sequence>
<evidence type="ECO:0000313" key="3">
    <source>
        <dbReference type="Proteomes" id="UP001282284"/>
    </source>
</evidence>
<keyword evidence="1" id="KW-0812">Transmembrane</keyword>
<comment type="caution">
    <text evidence="2">The sequence shown here is derived from an EMBL/GenBank/DDBJ whole genome shotgun (WGS) entry which is preliminary data.</text>
</comment>
<evidence type="ECO:0000313" key="2">
    <source>
        <dbReference type="EMBL" id="MDW0111548.1"/>
    </source>
</evidence>
<keyword evidence="1" id="KW-0472">Membrane</keyword>
<proteinExistence type="predicted"/>
<evidence type="ECO:0000256" key="1">
    <source>
        <dbReference type="SAM" id="Phobius"/>
    </source>
</evidence>
<name>A0ABU4G5D1_9BACL</name>
<dbReference type="RefSeq" id="WP_317941442.1">
    <property type="nucleotide sequence ID" value="NZ_JAUBDI010000001.1"/>
</dbReference>
<dbReference type="EMBL" id="JAUBDI010000001">
    <property type="protein sequence ID" value="MDW0111548.1"/>
    <property type="molecule type" value="Genomic_DNA"/>
</dbReference>
<keyword evidence="1" id="KW-1133">Transmembrane helix</keyword>
<keyword evidence="3" id="KW-1185">Reference proteome</keyword>
<accession>A0ABU4G5D1</accession>
<reference evidence="2 3" key="1">
    <citation type="submission" date="2023-06" db="EMBL/GenBank/DDBJ databases">
        <title>Sporosarcina sp. nov., isolated from Korean traditional fermented seafood 'Jeotgal'.</title>
        <authorList>
            <person name="Yang A.I."/>
            <person name="Shin N.-R."/>
        </authorList>
    </citation>
    <scope>NUCLEOTIDE SEQUENCE [LARGE SCALE GENOMIC DNA]</scope>
    <source>
        <strain evidence="2 3">KCTC13119</strain>
    </source>
</reference>
<feature type="transmembrane region" description="Helical" evidence="1">
    <location>
        <begin position="6"/>
        <end position="27"/>
    </location>
</feature>
<dbReference type="Proteomes" id="UP001282284">
    <property type="component" value="Unassembled WGS sequence"/>
</dbReference>